<dbReference type="Proteomes" id="UP001596096">
    <property type="component" value="Unassembled WGS sequence"/>
</dbReference>
<sequence>MVAAIIRRASRPGRWPAAIRKNPERGHGDVRTDGGHPRNALVVDAFTTSHREQPPTAPAAGRPGTGPCAPGGIRRQVVRMSAP</sequence>
<feature type="compositionally biased region" description="Basic and acidic residues" evidence="1">
    <location>
        <begin position="21"/>
        <end position="36"/>
    </location>
</feature>
<proteinExistence type="predicted"/>
<evidence type="ECO:0000256" key="1">
    <source>
        <dbReference type="SAM" id="MobiDB-lite"/>
    </source>
</evidence>
<protein>
    <submittedName>
        <fullName evidence="2">Uncharacterized protein</fullName>
    </submittedName>
</protein>
<feature type="compositionally biased region" description="Low complexity" evidence="1">
    <location>
        <begin position="58"/>
        <end position="72"/>
    </location>
</feature>
<feature type="region of interest" description="Disordered" evidence="1">
    <location>
        <begin position="1"/>
        <end position="83"/>
    </location>
</feature>
<keyword evidence="3" id="KW-1185">Reference proteome</keyword>
<dbReference type="EMBL" id="JBHSNW010000008">
    <property type="protein sequence ID" value="MFC5817233.1"/>
    <property type="molecule type" value="Genomic_DNA"/>
</dbReference>
<evidence type="ECO:0000313" key="2">
    <source>
        <dbReference type="EMBL" id="MFC5817233.1"/>
    </source>
</evidence>
<reference evidence="3" key="1">
    <citation type="journal article" date="2019" name="Int. J. Syst. Evol. Microbiol.">
        <title>The Global Catalogue of Microorganisms (GCM) 10K type strain sequencing project: providing services to taxonomists for standard genome sequencing and annotation.</title>
        <authorList>
            <consortium name="The Broad Institute Genomics Platform"/>
            <consortium name="The Broad Institute Genome Sequencing Center for Infectious Disease"/>
            <person name="Wu L."/>
            <person name="Ma J."/>
        </authorList>
    </citation>
    <scope>NUCLEOTIDE SEQUENCE [LARGE SCALE GENOMIC DNA]</scope>
    <source>
        <strain evidence="3">CGMCC 4.7106</strain>
    </source>
</reference>
<comment type="caution">
    <text evidence="2">The sequence shown here is derived from an EMBL/GenBank/DDBJ whole genome shotgun (WGS) entry which is preliminary data.</text>
</comment>
<name>A0ABW1BXB5_9ACTN</name>
<dbReference type="RefSeq" id="WP_219543966.1">
    <property type="nucleotide sequence ID" value="NZ_JAHKRN010000006.1"/>
</dbReference>
<gene>
    <name evidence="2" type="ORF">ACFPUY_19215</name>
</gene>
<organism evidence="2 3">
    <name type="scientific">Nonomuraea harbinensis</name>
    <dbReference type="NCBI Taxonomy" id="1286938"/>
    <lineage>
        <taxon>Bacteria</taxon>
        <taxon>Bacillati</taxon>
        <taxon>Actinomycetota</taxon>
        <taxon>Actinomycetes</taxon>
        <taxon>Streptosporangiales</taxon>
        <taxon>Streptosporangiaceae</taxon>
        <taxon>Nonomuraea</taxon>
    </lineage>
</organism>
<accession>A0ABW1BXB5</accession>
<evidence type="ECO:0000313" key="3">
    <source>
        <dbReference type="Proteomes" id="UP001596096"/>
    </source>
</evidence>